<dbReference type="RefSeq" id="WP_069692480.1">
    <property type="nucleotide sequence ID" value="NZ_CP017147.1"/>
</dbReference>
<dbReference type="GO" id="GO:0004519">
    <property type="term" value="F:endonuclease activity"/>
    <property type="evidence" value="ECO:0007669"/>
    <property type="project" value="UniProtKB-KW"/>
</dbReference>
<proteinExistence type="inferred from homology"/>
<evidence type="ECO:0000256" key="7">
    <source>
        <dbReference type="ARBA" id="ARBA00023016"/>
    </source>
</evidence>
<protein>
    <submittedName>
        <fullName evidence="8">Toxin HicA</fullName>
    </submittedName>
</protein>
<dbReference type="Pfam" id="PF07927">
    <property type="entry name" value="HicA_toxin"/>
    <property type="match status" value="1"/>
</dbReference>
<dbReference type="SUPFAM" id="SSF54786">
    <property type="entry name" value="YcfA/nrd intein domain"/>
    <property type="match status" value="1"/>
</dbReference>
<reference evidence="8 9" key="1">
    <citation type="journal article" date="2015" name="Antonie Van Leeuwenhoek">
        <title>Bosea vaviloviae sp. nov., a new species of slow-growing rhizobia isolated from nodules of the relict species Vavilovia formosa (Stev.) Fed.</title>
        <authorList>
            <person name="Safronova V.I."/>
            <person name="Kuznetsova I.G."/>
            <person name="Sazanova A.L."/>
            <person name="Kimeklis A.K."/>
            <person name="Belimov A.A."/>
            <person name="Andronov E.E."/>
            <person name="Pinaev A.G."/>
            <person name="Chizhevskaya E.P."/>
            <person name="Pukhaev A.R."/>
            <person name="Popov K.P."/>
            <person name="Willems A."/>
            <person name="Tikhonovich I.A."/>
        </authorList>
    </citation>
    <scope>NUCLEOTIDE SEQUENCE [LARGE SCALE GENOMIC DNA]</scope>
    <source>
        <strain evidence="8 9">Vaf18</strain>
    </source>
</reference>
<dbReference type="GO" id="GO:0016787">
    <property type="term" value="F:hydrolase activity"/>
    <property type="evidence" value="ECO:0007669"/>
    <property type="project" value="UniProtKB-KW"/>
</dbReference>
<gene>
    <name evidence="8" type="ORF">BHK69_25055</name>
</gene>
<accession>A0A1D7U7C6</accession>
<keyword evidence="4" id="KW-0255">Endonuclease</keyword>
<keyword evidence="6" id="KW-0694">RNA-binding</keyword>
<sequence>MLNNSSDIICRLEREGWECVRVAGSHHVFKKPGIRDTIVVPHPKKSFGPGLVLKIYKQAGWPRD</sequence>
<dbReference type="InterPro" id="IPR038570">
    <property type="entry name" value="HicA_sf"/>
</dbReference>
<evidence type="ECO:0000256" key="2">
    <source>
        <dbReference type="ARBA" id="ARBA00022649"/>
    </source>
</evidence>
<name>A0A1D7U7C6_9HYPH</name>
<dbReference type="GO" id="GO:0003729">
    <property type="term" value="F:mRNA binding"/>
    <property type="evidence" value="ECO:0007669"/>
    <property type="project" value="InterPro"/>
</dbReference>
<keyword evidence="3" id="KW-0540">Nuclease</keyword>
<keyword evidence="5" id="KW-0378">Hydrolase</keyword>
<evidence type="ECO:0000256" key="4">
    <source>
        <dbReference type="ARBA" id="ARBA00022759"/>
    </source>
</evidence>
<evidence type="ECO:0000313" key="8">
    <source>
        <dbReference type="EMBL" id="AOO83280.1"/>
    </source>
</evidence>
<dbReference type="EMBL" id="CP017147">
    <property type="protein sequence ID" value="AOO83280.1"/>
    <property type="molecule type" value="Genomic_DNA"/>
</dbReference>
<evidence type="ECO:0000313" key="9">
    <source>
        <dbReference type="Proteomes" id="UP000094969"/>
    </source>
</evidence>
<keyword evidence="9" id="KW-1185">Reference proteome</keyword>
<keyword evidence="2" id="KW-1277">Toxin-antitoxin system</keyword>
<evidence type="ECO:0000256" key="6">
    <source>
        <dbReference type="ARBA" id="ARBA00022884"/>
    </source>
</evidence>
<evidence type="ECO:0000256" key="3">
    <source>
        <dbReference type="ARBA" id="ARBA00022722"/>
    </source>
</evidence>
<dbReference type="Proteomes" id="UP000094969">
    <property type="component" value="Chromosome"/>
</dbReference>
<keyword evidence="7" id="KW-0346">Stress response</keyword>
<comment type="similarity">
    <text evidence="1">Belongs to the HicA mRNA interferase family.</text>
</comment>
<evidence type="ECO:0000256" key="5">
    <source>
        <dbReference type="ARBA" id="ARBA00022801"/>
    </source>
</evidence>
<dbReference type="OrthoDB" id="9811409at2"/>
<dbReference type="InterPro" id="IPR012933">
    <property type="entry name" value="HicA_mRNA_interferase"/>
</dbReference>
<evidence type="ECO:0000256" key="1">
    <source>
        <dbReference type="ARBA" id="ARBA00006620"/>
    </source>
</evidence>
<organism evidence="8 9">
    <name type="scientific">Bosea vaviloviae</name>
    <dbReference type="NCBI Taxonomy" id="1526658"/>
    <lineage>
        <taxon>Bacteria</taxon>
        <taxon>Pseudomonadati</taxon>
        <taxon>Pseudomonadota</taxon>
        <taxon>Alphaproteobacteria</taxon>
        <taxon>Hyphomicrobiales</taxon>
        <taxon>Boseaceae</taxon>
        <taxon>Bosea</taxon>
    </lineage>
</organism>
<dbReference type="AlphaFoldDB" id="A0A1D7U7C6"/>
<dbReference type="Gene3D" id="3.30.920.30">
    <property type="entry name" value="Hypothetical protein"/>
    <property type="match status" value="1"/>
</dbReference>
<dbReference type="KEGG" id="bvv:BHK69_25055"/>
<dbReference type="STRING" id="1526658.BHK69_25055"/>